<keyword evidence="2" id="KW-1185">Reference proteome</keyword>
<comment type="caution">
    <text evidence="1">The sequence shown here is derived from an EMBL/GenBank/DDBJ whole genome shotgun (WGS) entry which is preliminary data.</text>
</comment>
<dbReference type="InterPro" id="IPR027417">
    <property type="entry name" value="P-loop_NTPase"/>
</dbReference>
<protein>
    <submittedName>
        <fullName evidence="1">Dephospho-CoA kinase</fullName>
    </submittedName>
</protein>
<evidence type="ECO:0000313" key="2">
    <source>
        <dbReference type="Proteomes" id="UP000319732"/>
    </source>
</evidence>
<organism evidence="1 2">
    <name type="scientific">Exilibacterium tricleocarpae</name>
    <dbReference type="NCBI Taxonomy" id="2591008"/>
    <lineage>
        <taxon>Bacteria</taxon>
        <taxon>Pseudomonadati</taxon>
        <taxon>Pseudomonadota</taxon>
        <taxon>Gammaproteobacteria</taxon>
        <taxon>Cellvibrionales</taxon>
        <taxon>Cellvibrionaceae</taxon>
        <taxon>Exilibacterium</taxon>
    </lineage>
</organism>
<dbReference type="AlphaFoldDB" id="A0A545T8P3"/>
<dbReference type="Pfam" id="PF13671">
    <property type="entry name" value="AAA_33"/>
    <property type="match status" value="1"/>
</dbReference>
<dbReference type="PANTHER" id="PTHR39206:SF1">
    <property type="entry name" value="SLL8004 PROTEIN"/>
    <property type="match status" value="1"/>
</dbReference>
<evidence type="ECO:0000313" key="1">
    <source>
        <dbReference type="EMBL" id="TQV73558.1"/>
    </source>
</evidence>
<name>A0A545T8P3_9GAMM</name>
<dbReference type="Proteomes" id="UP000319732">
    <property type="component" value="Unassembled WGS sequence"/>
</dbReference>
<reference evidence="1 2" key="1">
    <citation type="submission" date="2019-06" db="EMBL/GenBank/DDBJ databases">
        <title>Whole genome sequence for Cellvibrionaceae sp. R142.</title>
        <authorList>
            <person name="Wang G."/>
        </authorList>
    </citation>
    <scope>NUCLEOTIDE SEQUENCE [LARGE SCALE GENOMIC DNA]</scope>
    <source>
        <strain evidence="1 2">R142</strain>
    </source>
</reference>
<keyword evidence="1" id="KW-0418">Kinase</keyword>
<proteinExistence type="predicted"/>
<dbReference type="EMBL" id="VHSG01000018">
    <property type="protein sequence ID" value="TQV73558.1"/>
    <property type="molecule type" value="Genomic_DNA"/>
</dbReference>
<accession>A0A545T8P3</accession>
<dbReference type="GO" id="GO:0016301">
    <property type="term" value="F:kinase activity"/>
    <property type="evidence" value="ECO:0007669"/>
    <property type="project" value="UniProtKB-KW"/>
</dbReference>
<keyword evidence="1" id="KW-0808">Transferase</keyword>
<sequence length="192" mass="21469">MLTGGNGAGKSTFYRTRLEKLGLPFVNADLIARELYPKAPEAHSYDAAKVAERIRRNLLYEGRSFCFETVFSHPSKIDFIAEAKALGYEVILVFIHLDSIALNKARISQRVAEGGHDVPDEKVEQRVPRLLNHVRSALPLCDQVRLLDNTLATNPFRVVATVRQGLIQINRPPPPAWAAALLTPFEIHFDTV</sequence>
<dbReference type="Gene3D" id="3.40.50.300">
    <property type="entry name" value="P-loop containing nucleotide triphosphate hydrolases"/>
    <property type="match status" value="1"/>
</dbReference>
<dbReference type="PANTHER" id="PTHR39206">
    <property type="entry name" value="SLL8004 PROTEIN"/>
    <property type="match status" value="1"/>
</dbReference>
<dbReference type="SUPFAM" id="SSF52540">
    <property type="entry name" value="P-loop containing nucleoside triphosphate hydrolases"/>
    <property type="match status" value="1"/>
</dbReference>
<gene>
    <name evidence="1" type="ORF">FKG94_16920</name>
</gene>
<dbReference type="OrthoDB" id="9791543at2"/>